<dbReference type="GO" id="GO:0007264">
    <property type="term" value="P:small GTPase-mediated signal transduction"/>
    <property type="evidence" value="ECO:0007669"/>
    <property type="project" value="InterPro"/>
</dbReference>
<dbReference type="InterPro" id="IPR036964">
    <property type="entry name" value="RASGEF_cat_dom_sf"/>
</dbReference>
<dbReference type="PROSITE" id="PS50105">
    <property type="entry name" value="SAM_DOMAIN"/>
    <property type="match status" value="1"/>
</dbReference>
<dbReference type="EMBL" id="LRGB01000024">
    <property type="protein sequence ID" value="KZS21361.1"/>
    <property type="molecule type" value="Genomic_DNA"/>
</dbReference>
<gene>
    <name evidence="1" type="ORF">APZ42_011282</name>
</gene>
<keyword evidence="2" id="KW-1185">Reference proteome</keyword>
<sequence length="794" mass="89003">MHLDIKYWLHSLNLPQYQHLFANYNGVQDILHLDETAIVNQIGIKNSAHRARIVSSLVSLRAKLNLRMRQREQKELNHPENQASFSTAFVDDALAKYRSRSEFAQSAHNKSLLHQHSASVLNISRMQDYDNIAGAELTEAESLRRQLEWELSLDGRCLDSHAWYHGSIPRSHAETLLKNDGEFLIRDSSTGQPGDLVLSTVCRGSYLHFIISKVTIQPNTVYESIQYRLEDEPFETISDLVTCYVSSGKAVTAATGAKITTPVNRTKPLSLYSSQYGVGSRSYHPSSSSASQSGCAGLYSGRNPLPAVTGRVRMVHPTAREYSTQSLPRSTPSASNRVMMRRRPSDPSLSAEGASLGCPPKPSRVPSQIYQQEEVVPDESVSLNRINESVALDGEEKNEAEDVLPQLPATLPRLRRPGKIPNRPMSVTRNSFLDRRSCDFDVEATFNQPHLTSNEDNQSSVNEGHPSSLHRQFPSLFDVENFQTLLLPTIENKPLEVSSLEGLSAVLDSHSSKSIALHLLHDDLDVLGGLPEPLLDHTFFHYHSHYVDRGITSGIELCVLPNGQQLRLDLLERTHCLRLFVAVTILTCPTVEDRMTMLNLWIEVAIESKTALGNMYGFAGLMFGLCMPQIQRLSATWNLLRQRHTSTAYTFETRLRPHHRAEVVAHAPNTTIPDLHSAILLWTATMESFTVDDGAKLPLLNIHLPSTGPDFGLDLLASHMELIRSWSLNLPLYLRNSRKVLESATIDEILTDVFRTEFQLKFLWGSRGVSVDSHQRYAKFEQVLSVLSESREPS</sequence>
<dbReference type="InterPro" id="IPR013761">
    <property type="entry name" value="SAM/pointed_sf"/>
</dbReference>
<accession>A0A162SJI6</accession>
<dbReference type="SUPFAM" id="SSF48366">
    <property type="entry name" value="Ras GEF"/>
    <property type="match status" value="1"/>
</dbReference>
<dbReference type="SMART" id="SM00147">
    <property type="entry name" value="RasGEF"/>
    <property type="match status" value="1"/>
</dbReference>
<dbReference type="Gene3D" id="1.10.840.10">
    <property type="entry name" value="Ras guanine-nucleotide exchange factors catalytic domain"/>
    <property type="match status" value="1"/>
</dbReference>
<dbReference type="InterPro" id="IPR036860">
    <property type="entry name" value="SH2_dom_sf"/>
</dbReference>
<dbReference type="PROSITE" id="PS50009">
    <property type="entry name" value="RASGEF_CAT"/>
    <property type="match status" value="1"/>
</dbReference>
<comment type="caution">
    <text evidence="1">The sequence shown here is derived from an EMBL/GenBank/DDBJ whole genome shotgun (WGS) entry which is preliminary data.</text>
</comment>
<dbReference type="SMART" id="SM00252">
    <property type="entry name" value="SH2"/>
    <property type="match status" value="1"/>
</dbReference>
<dbReference type="InterPro" id="IPR023578">
    <property type="entry name" value="Ras_GEF_dom_sf"/>
</dbReference>
<dbReference type="PANTHER" id="PTHR14247:SF8">
    <property type="entry name" value="RAS-GEF DOMAIN-CONTAINING PROTEIN"/>
    <property type="match status" value="1"/>
</dbReference>
<dbReference type="PRINTS" id="PR00401">
    <property type="entry name" value="SH2DOMAIN"/>
</dbReference>
<dbReference type="OrthoDB" id="2412973at2759"/>
<dbReference type="Pfam" id="PF00536">
    <property type="entry name" value="SAM_1"/>
    <property type="match status" value="1"/>
</dbReference>
<dbReference type="InterPro" id="IPR000980">
    <property type="entry name" value="SH2"/>
</dbReference>
<dbReference type="Gene3D" id="1.10.150.50">
    <property type="entry name" value="Transcription Factor, Ets-1"/>
    <property type="match status" value="1"/>
</dbReference>
<dbReference type="Pfam" id="PF00017">
    <property type="entry name" value="SH2"/>
    <property type="match status" value="1"/>
</dbReference>
<evidence type="ECO:0000313" key="2">
    <source>
        <dbReference type="Proteomes" id="UP000076858"/>
    </source>
</evidence>
<reference evidence="1 2" key="1">
    <citation type="submission" date="2016-03" db="EMBL/GenBank/DDBJ databases">
        <title>EvidentialGene: Evidence-directed Construction of Genes on Genomes.</title>
        <authorList>
            <person name="Gilbert D.G."/>
            <person name="Choi J.-H."/>
            <person name="Mockaitis K."/>
            <person name="Colbourne J."/>
            <person name="Pfrender M."/>
        </authorList>
    </citation>
    <scope>NUCLEOTIDE SEQUENCE [LARGE SCALE GENOMIC DNA]</scope>
    <source>
        <strain evidence="1 2">Xinb3</strain>
        <tissue evidence="1">Complete organism</tissue>
    </source>
</reference>
<dbReference type="InterPro" id="IPR001660">
    <property type="entry name" value="SAM"/>
</dbReference>
<protein>
    <submittedName>
        <fullName evidence="1">Putative SH2 domain-containing protein 3C</fullName>
    </submittedName>
</protein>
<dbReference type="InterPro" id="IPR001895">
    <property type="entry name" value="RASGEF_cat_dom"/>
</dbReference>
<dbReference type="SUPFAM" id="SSF55550">
    <property type="entry name" value="SH2 domain"/>
    <property type="match status" value="1"/>
</dbReference>
<dbReference type="SUPFAM" id="SSF47769">
    <property type="entry name" value="SAM/Pointed domain"/>
    <property type="match status" value="1"/>
</dbReference>
<dbReference type="PROSITE" id="PS50001">
    <property type="entry name" value="SH2"/>
    <property type="match status" value="1"/>
</dbReference>
<dbReference type="PANTHER" id="PTHR14247">
    <property type="entry name" value="BREAST CANCER ANTI-ESTROGEN RESISTANCE PROTEIN 3 HOMOLOG-LIKE PROTEIN"/>
    <property type="match status" value="1"/>
</dbReference>
<dbReference type="AlphaFoldDB" id="A0A162SJI6"/>
<evidence type="ECO:0000313" key="1">
    <source>
        <dbReference type="EMBL" id="KZS21361.1"/>
    </source>
</evidence>
<dbReference type="STRING" id="35525.A0A162SJI6"/>
<dbReference type="InterPro" id="IPR051853">
    <property type="entry name" value="SH2-Ras-GEF_adapter"/>
</dbReference>
<name>A0A162SJI6_9CRUS</name>
<dbReference type="Pfam" id="PF00617">
    <property type="entry name" value="RasGEF"/>
    <property type="match status" value="1"/>
</dbReference>
<dbReference type="Gene3D" id="3.30.505.10">
    <property type="entry name" value="SH2 domain"/>
    <property type="match status" value="1"/>
</dbReference>
<dbReference type="FunFam" id="3.30.505.10:FF:000013">
    <property type="entry name" value="SH2 domain-containing protein 3C isoform X1"/>
    <property type="match status" value="1"/>
</dbReference>
<dbReference type="Proteomes" id="UP000076858">
    <property type="component" value="Unassembled WGS sequence"/>
</dbReference>
<proteinExistence type="predicted"/>
<dbReference type="GO" id="GO:0005085">
    <property type="term" value="F:guanyl-nucleotide exchange factor activity"/>
    <property type="evidence" value="ECO:0007669"/>
    <property type="project" value="UniProtKB-KW"/>
</dbReference>
<organism evidence="1 2">
    <name type="scientific">Daphnia magna</name>
    <dbReference type="NCBI Taxonomy" id="35525"/>
    <lineage>
        <taxon>Eukaryota</taxon>
        <taxon>Metazoa</taxon>
        <taxon>Ecdysozoa</taxon>
        <taxon>Arthropoda</taxon>
        <taxon>Crustacea</taxon>
        <taxon>Branchiopoda</taxon>
        <taxon>Diplostraca</taxon>
        <taxon>Cladocera</taxon>
        <taxon>Anomopoda</taxon>
        <taxon>Daphniidae</taxon>
        <taxon>Daphnia</taxon>
    </lineage>
</organism>